<feature type="compositionally biased region" description="Polar residues" evidence="1">
    <location>
        <begin position="98"/>
        <end position="111"/>
    </location>
</feature>
<feature type="compositionally biased region" description="Low complexity" evidence="1">
    <location>
        <begin position="112"/>
        <end position="127"/>
    </location>
</feature>
<accession>A0A078BBU1</accession>
<name>A0A078BBU1_STYLE</name>
<dbReference type="InParanoid" id="A0A078BBU1"/>
<protein>
    <submittedName>
        <fullName evidence="2">Uncharacterized protein</fullName>
    </submittedName>
</protein>
<dbReference type="EMBL" id="CCKQ01019657">
    <property type="protein sequence ID" value="CDW91676.1"/>
    <property type="molecule type" value="Genomic_DNA"/>
</dbReference>
<feature type="compositionally biased region" description="Polar residues" evidence="1">
    <location>
        <begin position="144"/>
        <end position="155"/>
    </location>
</feature>
<organism evidence="2 3">
    <name type="scientific">Stylonychia lemnae</name>
    <name type="common">Ciliate</name>
    <dbReference type="NCBI Taxonomy" id="5949"/>
    <lineage>
        <taxon>Eukaryota</taxon>
        <taxon>Sar</taxon>
        <taxon>Alveolata</taxon>
        <taxon>Ciliophora</taxon>
        <taxon>Intramacronucleata</taxon>
        <taxon>Spirotrichea</taxon>
        <taxon>Stichotrichia</taxon>
        <taxon>Sporadotrichida</taxon>
        <taxon>Oxytrichidae</taxon>
        <taxon>Stylonychinae</taxon>
        <taxon>Stylonychia</taxon>
    </lineage>
</organism>
<keyword evidence="3" id="KW-1185">Reference proteome</keyword>
<reference evidence="2 3" key="1">
    <citation type="submission" date="2014-06" db="EMBL/GenBank/DDBJ databases">
        <authorList>
            <person name="Swart Estienne"/>
        </authorList>
    </citation>
    <scope>NUCLEOTIDE SEQUENCE [LARGE SCALE GENOMIC DNA]</scope>
    <source>
        <strain evidence="2 3">130c</strain>
    </source>
</reference>
<dbReference type="Proteomes" id="UP000039865">
    <property type="component" value="Unassembled WGS sequence"/>
</dbReference>
<evidence type="ECO:0000313" key="2">
    <source>
        <dbReference type="EMBL" id="CDW91676.1"/>
    </source>
</evidence>
<proteinExistence type="predicted"/>
<evidence type="ECO:0000256" key="1">
    <source>
        <dbReference type="SAM" id="MobiDB-lite"/>
    </source>
</evidence>
<feature type="region of interest" description="Disordered" evidence="1">
    <location>
        <begin position="1"/>
        <end position="53"/>
    </location>
</feature>
<sequence length="352" mass="40283">MSSKSKLVYRKKSDVQAYQEQVQDNQVTRQEKRKVDQRRSQSTNKQQCIYQRKGGAPIVQQDLQAEQKAQPNNQAKMQDREGNVYLNDKAFLVVDSGTGAQKQNQRAKSTSNNGRLNNNKKGNQPNNHQRFDNKPVYKPKSNKFRNQGQRDQQFIQNPDTYYVFSVEDNDIVQDSDRGEVIINSQASLQNEPDQQISIVPQIVCEDLSPFGLKQYDELQNMDSQQSDDRSTSAQTQSSQSNSLTIKTEQSKIHEQLETFDQIVKSTFDSNNLNYKEDDSASKMSSQLTNFSSETGMSSQYSQNKSEEKLDAQILIHKIKAGVQNNVNQKAKLSRYQLLTYSRIDQISKSHKS</sequence>
<feature type="compositionally biased region" description="Low complexity" evidence="1">
    <location>
        <begin position="231"/>
        <end position="244"/>
    </location>
</feature>
<dbReference type="AlphaFoldDB" id="A0A078BBU1"/>
<feature type="compositionally biased region" description="Basic and acidic residues" evidence="1">
    <location>
        <begin position="29"/>
        <end position="39"/>
    </location>
</feature>
<feature type="compositionally biased region" description="Polar residues" evidence="1">
    <location>
        <begin position="40"/>
        <end position="49"/>
    </location>
</feature>
<feature type="region of interest" description="Disordered" evidence="1">
    <location>
        <begin position="97"/>
        <end position="155"/>
    </location>
</feature>
<gene>
    <name evidence="2" type="primary">Contig13299.g14190</name>
    <name evidence="2" type="ORF">STYLEM_20835</name>
</gene>
<feature type="compositionally biased region" description="Polar residues" evidence="1">
    <location>
        <begin position="16"/>
        <end position="28"/>
    </location>
</feature>
<evidence type="ECO:0000313" key="3">
    <source>
        <dbReference type="Proteomes" id="UP000039865"/>
    </source>
</evidence>
<feature type="region of interest" description="Disordered" evidence="1">
    <location>
        <begin position="220"/>
        <end position="245"/>
    </location>
</feature>